<evidence type="ECO:0000259" key="11">
    <source>
        <dbReference type="PROSITE" id="PS50929"/>
    </source>
</evidence>
<evidence type="ECO:0000256" key="2">
    <source>
        <dbReference type="ARBA" id="ARBA00022448"/>
    </source>
</evidence>
<dbReference type="VEuPathDB" id="AmoebaDB:DICPUDRAFT_152232"/>
<feature type="transmembrane region" description="Helical" evidence="9">
    <location>
        <begin position="271"/>
        <end position="289"/>
    </location>
</feature>
<evidence type="ECO:0000256" key="3">
    <source>
        <dbReference type="ARBA" id="ARBA00022692"/>
    </source>
</evidence>
<dbReference type="Gene3D" id="3.40.50.300">
    <property type="entry name" value="P-loop containing nucleotide triphosphate hydrolases"/>
    <property type="match status" value="1"/>
</dbReference>
<evidence type="ECO:0008006" key="14">
    <source>
        <dbReference type="Google" id="ProtNLM"/>
    </source>
</evidence>
<dbReference type="GO" id="GO:0042626">
    <property type="term" value="F:ATPase-coupled transmembrane transporter activity"/>
    <property type="evidence" value="ECO:0000318"/>
    <property type="project" value="GO_Central"/>
</dbReference>
<evidence type="ECO:0000313" key="12">
    <source>
        <dbReference type="EMBL" id="EGC35436.1"/>
    </source>
</evidence>
<dbReference type="STRING" id="5786.F0ZKT7"/>
<evidence type="ECO:0000259" key="10">
    <source>
        <dbReference type="PROSITE" id="PS50893"/>
    </source>
</evidence>
<dbReference type="eggNOG" id="KOG0056">
    <property type="taxonomic scope" value="Eukaryota"/>
</dbReference>
<dbReference type="OMA" id="VTIYMAK"/>
<dbReference type="AlphaFoldDB" id="F0ZKT7"/>
<dbReference type="PROSITE" id="PS50893">
    <property type="entry name" value="ABC_TRANSPORTER_2"/>
    <property type="match status" value="1"/>
</dbReference>
<dbReference type="Proteomes" id="UP000001064">
    <property type="component" value="Unassembled WGS sequence"/>
</dbReference>
<sequence length="715" mass="80875">MGRFGAVSYRQVRMSESYTSDENENEKKPRWFQPKKWLKQTLPESVSKRLFTETLEDEIELRIKEGGKTRKEVENDLISQIPLSQLSVTNINNIRSKESELALKKPGWVMAGKMIKLLLPYYWAKGNLSLKIRVIVCVSIIFASKLLNLYTPILFKNIINNLPAHVPWHWLVAYGLCTLVQKCIWDIRDLIFQDVSDNAVKHINLETFDHLFDLSLSYHLNKRTGSLIKIVERGANSVVQLLSLLLFNIFPTLLELFTVTVFLLFSYGSAFAVINLFSCLLYIGFTLFLTEWRTQHRRLANKKENEASDIKVDSLMNFETIKYFTAEAHERKRYETSLNEYFYVNKKSKVSYFILNFGQAFIIIFGSILGLSLAVWRAAEQPSFSTGDIIAINLYIAQMFAPLSWLGTSYRMILQSFTDIEQLFDLLHTAPDVADSPDATELNLFDHLTGHTRLPSVEFKDVHFSYKSSQAGSAKNSEGNVDVIKGVSFSIPAGKSVALVGSSGGGKSTLFRLLCRFYDVDQGEILVDGQNVKNLTQLSLRKIIGVVPQDIVLFNDTIAYNIGFGNRNATDDQIIEAAKRSQIMEFINKSPEGFKTVVGERGLRLSTGEKQRVSIARALLKNPPILILDEATSSLDTFTERNIQNALNEVSYGRTTLVIAHRLSTIVNCDEIIVLKKGVIAERGTHNQLLELNGEYALLWNEQASKKATNTIPIE</sequence>
<organism evidence="12 13">
    <name type="scientific">Dictyostelium purpureum</name>
    <name type="common">Slime mold</name>
    <dbReference type="NCBI Taxonomy" id="5786"/>
    <lineage>
        <taxon>Eukaryota</taxon>
        <taxon>Amoebozoa</taxon>
        <taxon>Evosea</taxon>
        <taxon>Eumycetozoa</taxon>
        <taxon>Dictyostelia</taxon>
        <taxon>Dictyosteliales</taxon>
        <taxon>Dictyosteliaceae</taxon>
        <taxon>Dictyostelium</taxon>
    </lineage>
</organism>
<keyword evidence="7 9" id="KW-0472">Membrane</keyword>
<dbReference type="GO" id="GO:0005524">
    <property type="term" value="F:ATP binding"/>
    <property type="evidence" value="ECO:0007669"/>
    <property type="project" value="UniProtKB-KW"/>
</dbReference>
<dbReference type="InterPro" id="IPR011527">
    <property type="entry name" value="ABC1_TM_dom"/>
</dbReference>
<dbReference type="PANTHER" id="PTHR24221:SF610">
    <property type="entry name" value="ABC TRANSPORTER B FAMILY MEMBER 6"/>
    <property type="match status" value="1"/>
</dbReference>
<dbReference type="InterPro" id="IPR039421">
    <property type="entry name" value="Type_1_exporter"/>
</dbReference>
<dbReference type="KEGG" id="dpp:DICPUDRAFT_152232"/>
<evidence type="ECO:0000256" key="5">
    <source>
        <dbReference type="ARBA" id="ARBA00022840"/>
    </source>
</evidence>
<dbReference type="GO" id="GO:0055085">
    <property type="term" value="P:transmembrane transport"/>
    <property type="evidence" value="ECO:0000318"/>
    <property type="project" value="GO_Central"/>
</dbReference>
<dbReference type="InParanoid" id="F0ZKT7"/>
<evidence type="ECO:0000256" key="9">
    <source>
        <dbReference type="SAM" id="Phobius"/>
    </source>
</evidence>
<dbReference type="InterPro" id="IPR036640">
    <property type="entry name" value="ABC1_TM_sf"/>
</dbReference>
<dbReference type="SUPFAM" id="SSF90123">
    <property type="entry name" value="ABC transporter transmembrane region"/>
    <property type="match status" value="1"/>
</dbReference>
<dbReference type="InterPro" id="IPR027417">
    <property type="entry name" value="P-loop_NTPase"/>
</dbReference>
<dbReference type="Pfam" id="PF00664">
    <property type="entry name" value="ABC_membrane"/>
    <property type="match status" value="1"/>
</dbReference>
<dbReference type="CDD" id="cd18560">
    <property type="entry name" value="ABC_6TM_ATM1_ABCB7_HMT1_ABCB6"/>
    <property type="match status" value="1"/>
</dbReference>
<keyword evidence="4" id="KW-0547">Nucleotide-binding</keyword>
<dbReference type="PANTHER" id="PTHR24221">
    <property type="entry name" value="ATP-BINDING CASSETTE SUB-FAMILY B"/>
    <property type="match status" value="1"/>
</dbReference>
<keyword evidence="13" id="KW-1185">Reference proteome</keyword>
<keyword evidence="6 9" id="KW-1133">Transmembrane helix</keyword>
<feature type="transmembrane region" description="Helical" evidence="9">
    <location>
        <begin position="353"/>
        <end position="377"/>
    </location>
</feature>
<evidence type="ECO:0000313" key="13">
    <source>
        <dbReference type="Proteomes" id="UP000001064"/>
    </source>
</evidence>
<protein>
    <recommendedName>
        <fullName evidence="14">ABC transporter B family protein</fullName>
    </recommendedName>
</protein>
<dbReference type="Gene3D" id="1.20.1560.10">
    <property type="entry name" value="ABC transporter type 1, transmembrane domain"/>
    <property type="match status" value="1"/>
</dbReference>
<dbReference type="PROSITE" id="PS50929">
    <property type="entry name" value="ABC_TM1F"/>
    <property type="match status" value="1"/>
</dbReference>
<dbReference type="GeneID" id="10501466"/>
<dbReference type="FunFam" id="1.20.1560.10:FF:000453">
    <property type="entry name" value="ABC transporter B family member 6"/>
    <property type="match status" value="1"/>
</dbReference>
<dbReference type="Pfam" id="PF00005">
    <property type="entry name" value="ABC_tran"/>
    <property type="match status" value="1"/>
</dbReference>
<reference evidence="13" key="1">
    <citation type="journal article" date="2011" name="Genome Biol.">
        <title>Comparative genomics of the social amoebae Dictyostelium discoideum and Dictyostelium purpureum.</title>
        <authorList>
            <consortium name="US DOE Joint Genome Institute (JGI-PGF)"/>
            <person name="Sucgang R."/>
            <person name="Kuo A."/>
            <person name="Tian X."/>
            <person name="Salerno W."/>
            <person name="Parikh A."/>
            <person name="Feasley C.L."/>
            <person name="Dalin E."/>
            <person name="Tu H."/>
            <person name="Huang E."/>
            <person name="Barry K."/>
            <person name="Lindquist E."/>
            <person name="Shapiro H."/>
            <person name="Bruce D."/>
            <person name="Schmutz J."/>
            <person name="Salamov A."/>
            <person name="Fey P."/>
            <person name="Gaudet P."/>
            <person name="Anjard C."/>
            <person name="Babu M.M."/>
            <person name="Basu S."/>
            <person name="Bushmanova Y."/>
            <person name="van der Wel H."/>
            <person name="Katoh-Kurasawa M."/>
            <person name="Dinh C."/>
            <person name="Coutinho P.M."/>
            <person name="Saito T."/>
            <person name="Elias M."/>
            <person name="Schaap P."/>
            <person name="Kay R.R."/>
            <person name="Henrissat B."/>
            <person name="Eichinger L."/>
            <person name="Rivero F."/>
            <person name="Putnam N.H."/>
            <person name="West C.M."/>
            <person name="Loomis W.F."/>
            <person name="Chisholm R.L."/>
            <person name="Shaulsky G."/>
            <person name="Strassmann J.E."/>
            <person name="Queller D.C."/>
            <person name="Kuspa A."/>
            <person name="Grigoriev I.V."/>
        </authorList>
    </citation>
    <scope>NUCLEOTIDE SEQUENCE [LARGE SCALE GENOMIC DNA]</scope>
    <source>
        <strain evidence="13">QSDP1</strain>
    </source>
</reference>
<accession>F0ZKT7</accession>
<keyword evidence="3 9" id="KW-0812">Transmembrane</keyword>
<evidence type="ECO:0000256" key="8">
    <source>
        <dbReference type="ARBA" id="ARBA00024363"/>
    </source>
</evidence>
<feature type="domain" description="ABC transmembrane type-1" evidence="11">
    <location>
        <begin position="135"/>
        <end position="415"/>
    </location>
</feature>
<dbReference type="RefSeq" id="XP_003288049.1">
    <property type="nucleotide sequence ID" value="XM_003288001.1"/>
</dbReference>
<evidence type="ECO:0000256" key="1">
    <source>
        <dbReference type="ARBA" id="ARBA00004141"/>
    </source>
</evidence>
<name>F0ZKT7_DICPU</name>
<comment type="similarity">
    <text evidence="8">Belongs to the ABC transporter superfamily. ABCB family. Heavy Metal importer (TC 3.A.1.210) subfamily.</text>
</comment>
<feature type="transmembrane region" description="Helical" evidence="9">
    <location>
        <begin position="389"/>
        <end position="407"/>
    </location>
</feature>
<dbReference type="EMBL" id="GL871060">
    <property type="protein sequence ID" value="EGC35436.1"/>
    <property type="molecule type" value="Genomic_DNA"/>
</dbReference>
<dbReference type="InterPro" id="IPR003439">
    <property type="entry name" value="ABC_transporter-like_ATP-bd"/>
</dbReference>
<dbReference type="SUPFAM" id="SSF52540">
    <property type="entry name" value="P-loop containing nucleoside triphosphate hydrolases"/>
    <property type="match status" value="1"/>
</dbReference>
<dbReference type="FunFam" id="3.40.50.300:FF:000287">
    <property type="entry name" value="Multidrug ABC transporter ATP-binding protein"/>
    <property type="match status" value="1"/>
</dbReference>
<keyword evidence="5" id="KW-0067">ATP-binding</keyword>
<evidence type="ECO:0000256" key="7">
    <source>
        <dbReference type="ARBA" id="ARBA00023136"/>
    </source>
</evidence>
<dbReference type="GO" id="GO:0140359">
    <property type="term" value="F:ABC-type transporter activity"/>
    <property type="evidence" value="ECO:0007669"/>
    <property type="project" value="InterPro"/>
</dbReference>
<dbReference type="GO" id="GO:0016020">
    <property type="term" value="C:membrane"/>
    <property type="evidence" value="ECO:0000318"/>
    <property type="project" value="GO_Central"/>
</dbReference>
<evidence type="ECO:0000256" key="6">
    <source>
        <dbReference type="ARBA" id="ARBA00022989"/>
    </source>
</evidence>
<feature type="transmembrane region" description="Helical" evidence="9">
    <location>
        <begin position="241"/>
        <end position="265"/>
    </location>
</feature>
<dbReference type="InterPro" id="IPR003593">
    <property type="entry name" value="AAA+_ATPase"/>
</dbReference>
<proteinExistence type="inferred from homology"/>
<comment type="subcellular location">
    <subcellularLocation>
        <location evidence="1">Membrane</location>
        <topology evidence="1">Multi-pass membrane protein</topology>
    </subcellularLocation>
</comment>
<keyword evidence="2" id="KW-0813">Transport</keyword>
<dbReference type="OrthoDB" id="6500128at2759"/>
<gene>
    <name evidence="12" type="primary">ABCB6</name>
    <name evidence="12" type="ORF">DICPUDRAFT_152232</name>
</gene>
<dbReference type="GO" id="GO:0016887">
    <property type="term" value="F:ATP hydrolysis activity"/>
    <property type="evidence" value="ECO:0007669"/>
    <property type="project" value="InterPro"/>
</dbReference>
<dbReference type="SMART" id="SM00382">
    <property type="entry name" value="AAA"/>
    <property type="match status" value="1"/>
</dbReference>
<evidence type="ECO:0000256" key="4">
    <source>
        <dbReference type="ARBA" id="ARBA00022741"/>
    </source>
</evidence>
<feature type="domain" description="ABC transporter" evidence="10">
    <location>
        <begin position="457"/>
        <end position="702"/>
    </location>
</feature>